<dbReference type="InterPro" id="IPR020103">
    <property type="entry name" value="PsdUridine_synth_cat_dom_sf"/>
</dbReference>
<evidence type="ECO:0000256" key="5">
    <source>
        <dbReference type="PROSITE-ProRule" id="PRU00182"/>
    </source>
</evidence>
<dbReference type="EMBL" id="JAABLQ010000001">
    <property type="protein sequence ID" value="NBN78992.1"/>
    <property type="molecule type" value="Genomic_DNA"/>
</dbReference>
<dbReference type="SMART" id="SM00363">
    <property type="entry name" value="S4"/>
    <property type="match status" value="1"/>
</dbReference>
<dbReference type="InterPro" id="IPR018496">
    <property type="entry name" value="PsdUridine_synth_RsuA/RluB_CS"/>
</dbReference>
<feature type="region of interest" description="Disordered" evidence="7">
    <location>
        <begin position="398"/>
        <end position="643"/>
    </location>
</feature>
<evidence type="ECO:0000256" key="6">
    <source>
        <dbReference type="RuleBase" id="RU003887"/>
    </source>
</evidence>
<dbReference type="InterPro" id="IPR006145">
    <property type="entry name" value="PsdUridine_synth_RsuA/RluA"/>
</dbReference>
<name>A0A7X5J8Y8_9HYPH</name>
<accession>A0A7X5J8Y8</accession>
<keyword evidence="3 5" id="KW-0694">RNA-binding</keyword>
<dbReference type="PANTHER" id="PTHR47683:SF3">
    <property type="entry name" value="RIBOSOMAL LARGE SUBUNIT PSEUDOURIDINE SYNTHASE B"/>
    <property type="match status" value="1"/>
</dbReference>
<gene>
    <name evidence="9" type="ORF">GWI72_12005</name>
</gene>
<dbReference type="Pfam" id="PF01479">
    <property type="entry name" value="S4"/>
    <property type="match status" value="1"/>
</dbReference>
<dbReference type="EC" id="5.4.99.-" evidence="6"/>
<feature type="compositionally biased region" description="Basic and acidic residues" evidence="7">
    <location>
        <begin position="521"/>
        <end position="534"/>
    </location>
</feature>
<dbReference type="PROSITE" id="PS01149">
    <property type="entry name" value="PSI_RSU"/>
    <property type="match status" value="1"/>
</dbReference>
<proteinExistence type="inferred from homology"/>
<reference evidence="10" key="1">
    <citation type="submission" date="2020-01" db="EMBL/GenBank/DDBJ databases">
        <authorList>
            <person name="Fang Y."/>
            <person name="Sun R."/>
            <person name="Nie L."/>
            <person name="He J."/>
            <person name="Hao L."/>
            <person name="Wang L."/>
            <person name="Su S."/>
            <person name="Lv E."/>
            <person name="Zhang Z."/>
            <person name="Xie R."/>
            <person name="Liu H."/>
        </authorList>
    </citation>
    <scope>NUCLEOTIDE SEQUENCE [LARGE SCALE GENOMIC DNA]</scope>
    <source>
        <strain evidence="10">XCT-53</strain>
    </source>
</reference>
<evidence type="ECO:0000256" key="7">
    <source>
        <dbReference type="SAM" id="MobiDB-lite"/>
    </source>
</evidence>
<feature type="compositionally biased region" description="Basic and acidic residues" evidence="7">
    <location>
        <begin position="541"/>
        <end position="587"/>
    </location>
</feature>
<sequence>MTDKKTPSRPRGGKPGGPSRRTGAPSGARPPRFSGPRAEGDDAPRRSRAGAPSGARPSRFSGPRAEGDDAPRRSRAPRPDQGERGAGGPKRSPRPDGERPARTGRPSGDRPMASRPSGPRAGARDRTDEAQPRSPRKASDPAPAISFAGEAERIAKVMARAGLCSRRDAEAWVLEGRVSVNGTVLTTPAVTVTEDDVILVDGQPMPQKERTRLWLYHKPRGLVTTNHDPEGRPTVFDALPKELPRVLTVGRLDINTEGLLLLTNDGGLARVLELPATGWLRRYRVRAFGAVTQEQLNGLIDGLAIDGVLYSGIEATLDKVQGDNVWLTVGLREGKNREVKRVLEHLGLAVNRLIRVSFGPFQLLDLEEGAVREIRGRVLREQLGEKLASAAGADFEAPILTQMPEDGAEKPKKKKPGVGGDRKTKGEWMTAREGAEAVGNRKSGGRKPVSRDGRRDEGDRAPAQRPQKVSPRSRFRLTSEPRPAPAFERPEREKPKRRIWSEDGLVDDKQQESRMGARRPAGRDRDEDGGRDSGPRPFRPRGGDDRPPERGGDRPFGRGGDRPFARGGDRPGPRDGGRDADRPDRPPFRGGPRGAGPAGKGPGRKGPGGGFGGKGFGGKGFGDRPSGSRPPAGKGGPRPRGRS</sequence>
<comment type="catalytic activity">
    <reaction evidence="1">
        <text>a uridine in RNA = a pseudouridine in RNA</text>
        <dbReference type="Rhea" id="RHEA:48348"/>
        <dbReference type="Rhea" id="RHEA-COMP:12068"/>
        <dbReference type="Rhea" id="RHEA-COMP:12069"/>
        <dbReference type="ChEBI" id="CHEBI:65314"/>
        <dbReference type="ChEBI" id="CHEBI:65315"/>
    </reaction>
</comment>
<dbReference type="GO" id="GO:0003723">
    <property type="term" value="F:RNA binding"/>
    <property type="evidence" value="ECO:0007669"/>
    <property type="project" value="UniProtKB-KW"/>
</dbReference>
<dbReference type="InterPro" id="IPR020094">
    <property type="entry name" value="TruA/RsuA/RluB/E/F_N"/>
</dbReference>
<evidence type="ECO:0000256" key="1">
    <source>
        <dbReference type="ARBA" id="ARBA00000073"/>
    </source>
</evidence>
<dbReference type="InterPro" id="IPR036986">
    <property type="entry name" value="S4_RNA-bd_sf"/>
</dbReference>
<feature type="compositionally biased region" description="Basic and acidic residues" evidence="7">
    <location>
        <begin position="65"/>
        <end position="83"/>
    </location>
</feature>
<dbReference type="InterPro" id="IPR002942">
    <property type="entry name" value="S4_RNA-bd"/>
</dbReference>
<dbReference type="Proteomes" id="UP000586722">
    <property type="component" value="Unassembled WGS sequence"/>
</dbReference>
<comment type="caution">
    <text evidence="9">The sequence shown here is derived from an EMBL/GenBank/DDBJ whole genome shotgun (WGS) entry which is preliminary data.</text>
</comment>
<dbReference type="FunFam" id="3.10.290.10:FF:000003">
    <property type="entry name" value="Pseudouridine synthase"/>
    <property type="match status" value="1"/>
</dbReference>
<dbReference type="NCBIfam" id="TIGR00093">
    <property type="entry name" value="pseudouridine synthase"/>
    <property type="match status" value="1"/>
</dbReference>
<evidence type="ECO:0000259" key="8">
    <source>
        <dbReference type="SMART" id="SM00363"/>
    </source>
</evidence>
<feature type="region of interest" description="Disordered" evidence="7">
    <location>
        <begin position="1"/>
        <end position="146"/>
    </location>
</feature>
<evidence type="ECO:0000313" key="9">
    <source>
        <dbReference type="EMBL" id="NBN78992.1"/>
    </source>
</evidence>
<dbReference type="SUPFAM" id="SSF55174">
    <property type="entry name" value="Alpha-L RNA-binding motif"/>
    <property type="match status" value="1"/>
</dbReference>
<protein>
    <recommendedName>
        <fullName evidence="6">Pseudouridine synthase</fullName>
        <ecNumber evidence="6">5.4.99.-</ecNumber>
    </recommendedName>
</protein>
<dbReference type="CDD" id="cd00165">
    <property type="entry name" value="S4"/>
    <property type="match status" value="1"/>
</dbReference>
<feature type="compositionally biased region" description="Gly residues" evidence="7">
    <location>
        <begin position="591"/>
        <end position="620"/>
    </location>
</feature>
<feature type="domain" description="RNA-binding S4" evidence="8">
    <location>
        <begin position="152"/>
        <end position="211"/>
    </location>
</feature>
<dbReference type="InterPro" id="IPR000748">
    <property type="entry name" value="PsdUridine_synth_RsuA/RluB/E/F"/>
</dbReference>
<dbReference type="Gene3D" id="3.30.70.580">
    <property type="entry name" value="Pseudouridine synthase I, catalytic domain, N-terminal subdomain"/>
    <property type="match status" value="1"/>
</dbReference>
<feature type="compositionally biased region" description="Basic and acidic residues" evidence="7">
    <location>
        <begin position="122"/>
        <end position="131"/>
    </location>
</feature>
<dbReference type="GO" id="GO:0000455">
    <property type="term" value="P:enzyme-directed rRNA pseudouridine synthesis"/>
    <property type="evidence" value="ECO:0007669"/>
    <property type="project" value="UniProtKB-ARBA"/>
</dbReference>
<dbReference type="Gene3D" id="3.10.290.10">
    <property type="entry name" value="RNA-binding S4 domain"/>
    <property type="match status" value="1"/>
</dbReference>
<dbReference type="SUPFAM" id="SSF55120">
    <property type="entry name" value="Pseudouridine synthase"/>
    <property type="match status" value="1"/>
</dbReference>
<dbReference type="AlphaFoldDB" id="A0A7X5J8Y8"/>
<dbReference type="RefSeq" id="WP_161708764.1">
    <property type="nucleotide sequence ID" value="NZ_JAABLQ010000001.1"/>
</dbReference>
<evidence type="ECO:0000313" key="10">
    <source>
        <dbReference type="Proteomes" id="UP000586722"/>
    </source>
</evidence>
<evidence type="ECO:0000256" key="3">
    <source>
        <dbReference type="ARBA" id="ARBA00022884"/>
    </source>
</evidence>
<dbReference type="Gene3D" id="3.30.70.1560">
    <property type="entry name" value="Alpha-L RNA-binding motif"/>
    <property type="match status" value="1"/>
</dbReference>
<feature type="compositionally biased region" description="Low complexity" evidence="7">
    <location>
        <begin position="49"/>
        <end position="59"/>
    </location>
</feature>
<organism evidence="9 10">
    <name type="scientific">Pannonibacter tanglangensis</name>
    <dbReference type="NCBI Taxonomy" id="2750084"/>
    <lineage>
        <taxon>Bacteria</taxon>
        <taxon>Pseudomonadati</taxon>
        <taxon>Pseudomonadota</taxon>
        <taxon>Alphaproteobacteria</taxon>
        <taxon>Hyphomicrobiales</taxon>
        <taxon>Stappiaceae</taxon>
        <taxon>Pannonibacter</taxon>
    </lineage>
</organism>
<evidence type="ECO:0000256" key="4">
    <source>
        <dbReference type="ARBA" id="ARBA00023235"/>
    </source>
</evidence>
<comment type="similarity">
    <text evidence="2 6">Belongs to the pseudouridine synthase RsuA family.</text>
</comment>
<dbReference type="PROSITE" id="PS50889">
    <property type="entry name" value="S4"/>
    <property type="match status" value="1"/>
</dbReference>
<feature type="compositionally biased region" description="Low complexity" evidence="7">
    <location>
        <begin position="623"/>
        <end position="632"/>
    </location>
</feature>
<keyword evidence="10" id="KW-1185">Reference proteome</keyword>
<dbReference type="InterPro" id="IPR050343">
    <property type="entry name" value="RsuA_PseudoU_synthase"/>
</dbReference>
<dbReference type="GO" id="GO:0120159">
    <property type="term" value="F:rRNA pseudouridine synthase activity"/>
    <property type="evidence" value="ECO:0007669"/>
    <property type="project" value="UniProtKB-ARBA"/>
</dbReference>
<dbReference type="Pfam" id="PF00849">
    <property type="entry name" value="PseudoU_synth_2"/>
    <property type="match status" value="1"/>
</dbReference>
<dbReference type="InterPro" id="IPR042092">
    <property type="entry name" value="PsdUridine_s_RsuA/RluB/E/F_cat"/>
</dbReference>
<feature type="compositionally biased region" description="Basic and acidic residues" evidence="7">
    <location>
        <begin position="449"/>
        <end position="462"/>
    </location>
</feature>
<keyword evidence="4 6" id="KW-0413">Isomerase</keyword>
<evidence type="ECO:0000256" key="2">
    <source>
        <dbReference type="ARBA" id="ARBA00008348"/>
    </source>
</evidence>
<dbReference type="PANTHER" id="PTHR47683">
    <property type="entry name" value="PSEUDOURIDINE SYNTHASE FAMILY PROTEIN-RELATED"/>
    <property type="match status" value="1"/>
</dbReference>